<dbReference type="AlphaFoldDB" id="A0A412FYI5"/>
<dbReference type="InterPro" id="IPR024320">
    <property type="entry name" value="LPG_synthase_C"/>
</dbReference>
<reference evidence="4" key="3">
    <citation type="submission" date="2023-07" db="EMBL/GenBank/DDBJ databases">
        <title>Whole Genome Sequencing of Colonoscopy isolates.</title>
        <authorList>
            <person name="Surve S.V."/>
            <person name="Valls R.A."/>
            <person name="Barrak K.E."/>
            <person name="Gardner T.B."/>
            <person name="O'Toole G.A."/>
        </authorList>
    </citation>
    <scope>NUCLEOTIDE SEQUENCE</scope>
    <source>
        <strain evidence="4">GP0119</strain>
    </source>
</reference>
<dbReference type="InterPro" id="IPR016732">
    <property type="entry name" value="UCP018688"/>
</dbReference>
<dbReference type="EMBL" id="VVYF01000001">
    <property type="protein sequence ID" value="KAA5495739.1"/>
    <property type="molecule type" value="Genomic_DNA"/>
</dbReference>
<evidence type="ECO:0000313" key="7">
    <source>
        <dbReference type="Proteomes" id="UP000475905"/>
    </source>
</evidence>
<dbReference type="Proteomes" id="UP001170023">
    <property type="component" value="Unassembled WGS sequence"/>
</dbReference>
<dbReference type="EMBL" id="VVYP01000017">
    <property type="protein sequence ID" value="KAA5462500.1"/>
    <property type="molecule type" value="Genomic_DNA"/>
</dbReference>
<evidence type="ECO:0000313" key="4">
    <source>
        <dbReference type="EMBL" id="MDO6358851.1"/>
    </source>
</evidence>
<proteinExistence type="predicted"/>
<dbReference type="PANTHER" id="PTHR41373">
    <property type="entry name" value="DUF2156 DOMAIN-CONTAINING PROTEIN"/>
    <property type="match status" value="1"/>
</dbReference>
<feature type="domain" description="Phosphatidylglycerol lysyltransferase C-terminal" evidence="1">
    <location>
        <begin position="26"/>
        <end position="292"/>
    </location>
</feature>
<evidence type="ECO:0000313" key="3">
    <source>
        <dbReference type="EMBL" id="KAA5495739.1"/>
    </source>
</evidence>
<organism evidence="5 6">
    <name type="scientific">Bacteroides caccae</name>
    <dbReference type="NCBI Taxonomy" id="47678"/>
    <lineage>
        <taxon>Bacteria</taxon>
        <taxon>Pseudomonadati</taxon>
        <taxon>Bacteroidota</taxon>
        <taxon>Bacteroidia</taxon>
        <taxon>Bacteroidales</taxon>
        <taxon>Bacteroidaceae</taxon>
        <taxon>Bacteroides</taxon>
    </lineage>
</organism>
<evidence type="ECO:0000259" key="1">
    <source>
        <dbReference type="Pfam" id="PF09924"/>
    </source>
</evidence>
<dbReference type="Proteomes" id="UP000491168">
    <property type="component" value="Unassembled WGS sequence"/>
</dbReference>
<dbReference type="EMBL" id="JAUONL010000012">
    <property type="protein sequence ID" value="MDO6358851.1"/>
    <property type="molecule type" value="Genomic_DNA"/>
</dbReference>
<comment type="caution">
    <text evidence="5">The sequence shown here is derived from an EMBL/GenBank/DDBJ whole genome shotgun (WGS) entry which is preliminary data.</text>
</comment>
<dbReference type="InterPro" id="IPR016181">
    <property type="entry name" value="Acyl_CoA_acyltransferase"/>
</dbReference>
<evidence type="ECO:0000313" key="6">
    <source>
        <dbReference type="Proteomes" id="UP000284205"/>
    </source>
</evidence>
<reference evidence="5 6" key="1">
    <citation type="submission" date="2018-08" db="EMBL/GenBank/DDBJ databases">
        <title>A genome reference for cultivated species of the human gut microbiota.</title>
        <authorList>
            <person name="Zou Y."/>
            <person name="Xue W."/>
            <person name="Luo G."/>
        </authorList>
    </citation>
    <scope>NUCLEOTIDE SEQUENCE [LARGE SCALE GENOMIC DNA]</scope>
    <source>
        <strain evidence="5 6">AF24-29LB</strain>
    </source>
</reference>
<evidence type="ECO:0000313" key="2">
    <source>
        <dbReference type="EMBL" id="KAA5462500.1"/>
    </source>
</evidence>
<dbReference type="KEGG" id="bcac:CGC64_05365"/>
<dbReference type="PANTHER" id="PTHR41373:SF1">
    <property type="entry name" value="PHOSPHATIDYLGLYCEROL LYSYLTRANSFERASE C-TERMINAL DOMAIN-CONTAINING PROTEIN"/>
    <property type="match status" value="1"/>
</dbReference>
<evidence type="ECO:0000313" key="5">
    <source>
        <dbReference type="EMBL" id="RGR73205.1"/>
    </source>
</evidence>
<dbReference type="Pfam" id="PF09924">
    <property type="entry name" value="LPG_synthase_C"/>
    <property type="match status" value="1"/>
</dbReference>
<dbReference type="RefSeq" id="WP_005678970.1">
    <property type="nucleotide sequence ID" value="NZ_CAXSJX010000013.1"/>
</dbReference>
<gene>
    <name evidence="5" type="ORF">DWY26_04540</name>
    <name evidence="3" type="ORF">F2Y35_00415</name>
    <name evidence="2" type="ORF">F2Y36_14030</name>
    <name evidence="4" type="ORF">Q4469_14320</name>
</gene>
<dbReference type="SUPFAM" id="SSF55729">
    <property type="entry name" value="Acyl-CoA N-acyltransferases (Nat)"/>
    <property type="match status" value="2"/>
</dbReference>
<reference evidence="7 8" key="2">
    <citation type="journal article" date="2019" name="Nat. Med.">
        <title>A library of human gut bacterial isolates paired with longitudinal multiomics data enables mechanistic microbiome research.</title>
        <authorList>
            <person name="Poyet M."/>
            <person name="Groussin M."/>
            <person name="Gibbons S.M."/>
            <person name="Avila-Pacheco J."/>
            <person name="Jiang X."/>
            <person name="Kearney S.M."/>
            <person name="Perrotta A.R."/>
            <person name="Berdy B."/>
            <person name="Zhao S."/>
            <person name="Lieberman T.D."/>
            <person name="Swanson P.K."/>
            <person name="Smith M."/>
            <person name="Roesemann S."/>
            <person name="Alexander J.E."/>
            <person name="Rich S.A."/>
            <person name="Livny J."/>
            <person name="Vlamakis H."/>
            <person name="Clish C."/>
            <person name="Bullock K."/>
            <person name="Deik A."/>
            <person name="Scott J."/>
            <person name="Pierce K.A."/>
            <person name="Xavier R.J."/>
            <person name="Alm E.J."/>
        </authorList>
    </citation>
    <scope>NUCLEOTIDE SEQUENCE [LARGE SCALE GENOMIC DNA]</scope>
    <source>
        <strain evidence="3 8">BIOML-A21</strain>
        <strain evidence="2 7">BIOML-A31</strain>
    </source>
</reference>
<dbReference type="Proteomes" id="UP000475905">
    <property type="component" value="Unassembled WGS sequence"/>
</dbReference>
<name>A0A412FYI5_9BACE</name>
<dbReference type="Proteomes" id="UP000284205">
    <property type="component" value="Unassembled WGS sequence"/>
</dbReference>
<accession>A0A412FYI5</accession>
<dbReference type="EMBL" id="QRUO01000003">
    <property type="protein sequence ID" value="RGR73205.1"/>
    <property type="molecule type" value="Genomic_DNA"/>
</dbReference>
<evidence type="ECO:0000313" key="8">
    <source>
        <dbReference type="Proteomes" id="UP000491168"/>
    </source>
</evidence>
<protein>
    <submittedName>
        <fullName evidence="5">DUF2156 domain-containing protein</fullName>
    </submittedName>
    <submittedName>
        <fullName evidence="4">Phosphatidylglycerol lysyltransferase domain-containing protein</fullName>
    </submittedName>
</protein>
<dbReference type="Gene3D" id="3.40.630.30">
    <property type="match status" value="1"/>
</dbReference>
<sequence length="295" mass="34523">MLDFQPITIESFHDILPYLKQQTYRTCDFTIGGIYMWIDYFQYEYCIADDLLFIKGYAENENKKLSFTIPIGASSLSHGISLLKEYCDNHHLPLFLSAVPEEGKRQIEMLFSCQSTPLPDWSDYLYDQKDLSILPGRRFNKKRNRVNKFYKEYTNISYEPITINNIEAVKQFFREFYSINQKESLYFAYEEEMVNQVLNNYFKLNFTGGILKAEGCIIGFSIGEIINDTLFVHIEKALKQYSGAYETINFLFAQNAITPEVLYINREEDVGDVGLRKAKLSYNPIHILTKYNIIL</sequence>
<dbReference type="PIRSF" id="PIRSF018688">
    <property type="entry name" value="UCP018688"/>
    <property type="match status" value="1"/>
</dbReference>